<reference evidence="1 2" key="1">
    <citation type="journal article" date="2018" name="Mol. Plant">
        <title>The genome of Artemisia annua provides insight into the evolution of Asteraceae family and artemisinin biosynthesis.</title>
        <authorList>
            <person name="Shen Q."/>
            <person name="Zhang L."/>
            <person name="Liao Z."/>
            <person name="Wang S."/>
            <person name="Yan T."/>
            <person name="Shi P."/>
            <person name="Liu M."/>
            <person name="Fu X."/>
            <person name="Pan Q."/>
            <person name="Wang Y."/>
            <person name="Lv Z."/>
            <person name="Lu X."/>
            <person name="Zhang F."/>
            <person name="Jiang W."/>
            <person name="Ma Y."/>
            <person name="Chen M."/>
            <person name="Hao X."/>
            <person name="Li L."/>
            <person name="Tang Y."/>
            <person name="Lv G."/>
            <person name="Zhou Y."/>
            <person name="Sun X."/>
            <person name="Brodelius P.E."/>
            <person name="Rose J.K.C."/>
            <person name="Tang K."/>
        </authorList>
    </citation>
    <scope>NUCLEOTIDE SEQUENCE [LARGE SCALE GENOMIC DNA]</scope>
    <source>
        <strain evidence="2">cv. Huhao1</strain>
        <tissue evidence="1">Leaf</tissue>
    </source>
</reference>
<accession>A0A2U1NPJ0</accession>
<keyword evidence="2" id="KW-1185">Reference proteome</keyword>
<proteinExistence type="predicted"/>
<gene>
    <name evidence="1" type="ORF">CTI12_AA242780</name>
</gene>
<comment type="caution">
    <text evidence="1">The sequence shown here is derived from an EMBL/GenBank/DDBJ whole genome shotgun (WGS) entry which is preliminary data.</text>
</comment>
<dbReference type="PANTHER" id="PTHR48449:SF1">
    <property type="entry name" value="DUF1985 DOMAIN-CONTAINING PROTEIN"/>
    <property type="match status" value="1"/>
</dbReference>
<sequence>MMFFGTIQSHQGRNEIPTPSSPKYLTDIKRILSENEQRERLFRDTVFGPWLDIRYSDNESHLMHFVLQHQVKVSKISSDSPPLKFKIGQNSLEFGRKEFCLITRFRLGKLCIKKDDDCTNTFRERVFPGKIKAGIDSVYARDCLQLVNNENRMLAVSDHDVVRLCLLILAMLVFMGTEDRNCSIPKHILDLVEDFVLGMYFPGDPIPNLELYPTNAELCQPWYRASIPFITGLADEQPPVSEDHHEQLENEFHHEQADIQDHHEQPDIKDDQQHFISKMISNILIGKMISNILIPNMLSNKLILQMIGNNMISHWITDCHHTLGI</sequence>
<protein>
    <submittedName>
        <fullName evidence="1">Phospholipase-like protein</fullName>
    </submittedName>
</protein>
<dbReference type="AlphaFoldDB" id="A0A2U1NPJ0"/>
<dbReference type="Proteomes" id="UP000245207">
    <property type="component" value="Unassembled WGS sequence"/>
</dbReference>
<dbReference type="PANTHER" id="PTHR48449">
    <property type="entry name" value="DUF1985 DOMAIN-CONTAINING PROTEIN"/>
    <property type="match status" value="1"/>
</dbReference>
<evidence type="ECO:0000313" key="2">
    <source>
        <dbReference type="Proteomes" id="UP000245207"/>
    </source>
</evidence>
<dbReference type="OrthoDB" id="1930729at2759"/>
<dbReference type="EMBL" id="PKPP01002413">
    <property type="protein sequence ID" value="PWA75422.1"/>
    <property type="molecule type" value="Genomic_DNA"/>
</dbReference>
<evidence type="ECO:0000313" key="1">
    <source>
        <dbReference type="EMBL" id="PWA75422.1"/>
    </source>
</evidence>
<name>A0A2U1NPJ0_ARTAN</name>
<organism evidence="1 2">
    <name type="scientific">Artemisia annua</name>
    <name type="common">Sweet wormwood</name>
    <dbReference type="NCBI Taxonomy" id="35608"/>
    <lineage>
        <taxon>Eukaryota</taxon>
        <taxon>Viridiplantae</taxon>
        <taxon>Streptophyta</taxon>
        <taxon>Embryophyta</taxon>
        <taxon>Tracheophyta</taxon>
        <taxon>Spermatophyta</taxon>
        <taxon>Magnoliopsida</taxon>
        <taxon>eudicotyledons</taxon>
        <taxon>Gunneridae</taxon>
        <taxon>Pentapetalae</taxon>
        <taxon>asterids</taxon>
        <taxon>campanulids</taxon>
        <taxon>Asterales</taxon>
        <taxon>Asteraceae</taxon>
        <taxon>Asteroideae</taxon>
        <taxon>Anthemideae</taxon>
        <taxon>Artemisiinae</taxon>
        <taxon>Artemisia</taxon>
    </lineage>
</organism>